<evidence type="ECO:0000256" key="7">
    <source>
        <dbReference type="ARBA" id="ARBA00022842"/>
    </source>
</evidence>
<dbReference type="Gene3D" id="1.10.3090.10">
    <property type="entry name" value="cca-adding enzyme, domain 2"/>
    <property type="match status" value="1"/>
</dbReference>
<evidence type="ECO:0000256" key="2">
    <source>
        <dbReference type="ARBA" id="ARBA00022679"/>
    </source>
</evidence>
<dbReference type="InterPro" id="IPR043519">
    <property type="entry name" value="NT_sf"/>
</dbReference>
<evidence type="ECO:0000256" key="4">
    <source>
        <dbReference type="ARBA" id="ARBA00022695"/>
    </source>
</evidence>
<dbReference type="GO" id="GO:0008033">
    <property type="term" value="P:tRNA processing"/>
    <property type="evidence" value="ECO:0007669"/>
    <property type="project" value="UniProtKB-KW"/>
</dbReference>
<dbReference type="SUPFAM" id="SSF81891">
    <property type="entry name" value="Poly A polymerase C-terminal region-like"/>
    <property type="match status" value="1"/>
</dbReference>
<evidence type="ECO:0000256" key="8">
    <source>
        <dbReference type="RuleBase" id="RU003953"/>
    </source>
</evidence>
<keyword evidence="8" id="KW-0694">RNA-binding</keyword>
<evidence type="ECO:0000256" key="5">
    <source>
        <dbReference type="ARBA" id="ARBA00022723"/>
    </source>
</evidence>
<dbReference type="GO" id="GO:0046872">
    <property type="term" value="F:metal ion binding"/>
    <property type="evidence" value="ECO:0007669"/>
    <property type="project" value="UniProtKB-KW"/>
</dbReference>
<dbReference type="CDD" id="cd05398">
    <property type="entry name" value="NT_ClassII-CCAase"/>
    <property type="match status" value="1"/>
</dbReference>
<evidence type="ECO:0000259" key="9">
    <source>
        <dbReference type="Pfam" id="PF01743"/>
    </source>
</evidence>
<dbReference type="GO" id="GO:0000166">
    <property type="term" value="F:nucleotide binding"/>
    <property type="evidence" value="ECO:0007669"/>
    <property type="project" value="UniProtKB-KW"/>
</dbReference>
<comment type="similarity">
    <text evidence="8">Belongs to the tRNA nucleotidyltransferase/poly(A) polymerase family.</text>
</comment>
<evidence type="ECO:0000256" key="1">
    <source>
        <dbReference type="ARBA" id="ARBA00001946"/>
    </source>
</evidence>
<dbReference type="OrthoDB" id="9805698at2"/>
<dbReference type="PANTHER" id="PTHR46173:SF1">
    <property type="entry name" value="CCA TRNA NUCLEOTIDYLTRANSFERASE 1, MITOCHONDRIAL"/>
    <property type="match status" value="1"/>
</dbReference>
<dbReference type="GO" id="GO:0004810">
    <property type="term" value="F:CCA tRNA nucleotidyltransferase activity"/>
    <property type="evidence" value="ECO:0007669"/>
    <property type="project" value="UniProtKB-EC"/>
</dbReference>
<evidence type="ECO:0000256" key="6">
    <source>
        <dbReference type="ARBA" id="ARBA00022741"/>
    </source>
</evidence>
<keyword evidence="2 8" id="KW-0808">Transferase</keyword>
<keyword evidence="3" id="KW-0819">tRNA processing</keyword>
<evidence type="ECO:0000259" key="10">
    <source>
        <dbReference type="Pfam" id="PF12627"/>
    </source>
</evidence>
<proteinExistence type="inferred from homology"/>
<feature type="domain" description="tRNA nucleotidyltransferase/poly(A) polymerase RNA and SrmB- binding" evidence="10">
    <location>
        <begin position="184"/>
        <end position="235"/>
    </location>
</feature>
<evidence type="ECO:0000256" key="3">
    <source>
        <dbReference type="ARBA" id="ARBA00022694"/>
    </source>
</evidence>
<dbReference type="InterPro" id="IPR050264">
    <property type="entry name" value="Bact_CCA-adding_enz_type3_sf"/>
</dbReference>
<dbReference type="Proteomes" id="UP000193061">
    <property type="component" value="Unassembled WGS sequence"/>
</dbReference>
<dbReference type="InterPro" id="IPR032828">
    <property type="entry name" value="PolyA_RNA-bd"/>
</dbReference>
<dbReference type="Gene3D" id="3.30.460.10">
    <property type="entry name" value="Beta Polymerase, domain 2"/>
    <property type="match status" value="1"/>
</dbReference>
<dbReference type="InterPro" id="IPR002646">
    <property type="entry name" value="PolA_pol_head_dom"/>
</dbReference>
<evidence type="ECO:0000313" key="12">
    <source>
        <dbReference type="Proteomes" id="UP000193061"/>
    </source>
</evidence>
<dbReference type="SUPFAM" id="SSF81301">
    <property type="entry name" value="Nucleotidyltransferase"/>
    <property type="match status" value="1"/>
</dbReference>
<dbReference type="Pfam" id="PF01743">
    <property type="entry name" value="PolyA_pol"/>
    <property type="match status" value="1"/>
</dbReference>
<dbReference type="GO" id="GO:0000049">
    <property type="term" value="F:tRNA binding"/>
    <property type="evidence" value="ECO:0007669"/>
    <property type="project" value="TreeGrafter"/>
</dbReference>
<accession>A0A1X6Z614</accession>
<dbReference type="EC" id="2.7.7.72" evidence="11"/>
<dbReference type="PANTHER" id="PTHR46173">
    <property type="entry name" value="CCA TRNA NUCLEOTIDYLTRANSFERASE 1, MITOCHONDRIAL"/>
    <property type="match status" value="1"/>
</dbReference>
<comment type="cofactor">
    <cofactor evidence="1">
        <name>Mg(2+)</name>
        <dbReference type="ChEBI" id="CHEBI:18420"/>
    </cofactor>
</comment>
<feature type="domain" description="Poly A polymerase head" evidence="9">
    <location>
        <begin position="28"/>
        <end position="149"/>
    </location>
</feature>
<protein>
    <submittedName>
        <fullName evidence="11">CCA-adding enzyme</fullName>
        <ecNumber evidence="11">2.7.7.72</ecNumber>
    </submittedName>
</protein>
<dbReference type="PROSITE" id="PS51257">
    <property type="entry name" value="PROKAR_LIPOPROTEIN"/>
    <property type="match status" value="1"/>
</dbReference>
<reference evidence="11 12" key="1">
    <citation type="submission" date="2017-03" db="EMBL/GenBank/DDBJ databases">
        <authorList>
            <person name="Afonso C.L."/>
            <person name="Miller P.J."/>
            <person name="Scott M.A."/>
            <person name="Spackman E."/>
            <person name="Goraichik I."/>
            <person name="Dimitrov K.M."/>
            <person name="Suarez D.L."/>
            <person name="Swayne D.E."/>
        </authorList>
    </citation>
    <scope>NUCLEOTIDE SEQUENCE [LARGE SCALE GENOMIC DNA]</scope>
    <source>
        <strain evidence="11 12">CECT 7450</strain>
    </source>
</reference>
<keyword evidence="7" id="KW-0460">Magnesium</keyword>
<keyword evidence="6" id="KW-0547">Nucleotide-binding</keyword>
<name>A0A1X6Z614_9RHOB</name>
<keyword evidence="4 11" id="KW-0548">Nucleotidyltransferase</keyword>
<keyword evidence="12" id="KW-1185">Reference proteome</keyword>
<organism evidence="11 12">
    <name type="scientific">Roseovarius albus</name>
    <dbReference type="NCBI Taxonomy" id="1247867"/>
    <lineage>
        <taxon>Bacteria</taxon>
        <taxon>Pseudomonadati</taxon>
        <taxon>Pseudomonadota</taxon>
        <taxon>Alphaproteobacteria</taxon>
        <taxon>Rhodobacterales</taxon>
        <taxon>Roseobacteraceae</taxon>
        <taxon>Roseovarius</taxon>
    </lineage>
</organism>
<dbReference type="Pfam" id="PF12627">
    <property type="entry name" value="PolyA_pol_RNAbd"/>
    <property type="match status" value="1"/>
</dbReference>
<gene>
    <name evidence="11" type="primary">cca</name>
    <name evidence="11" type="ORF">ROA7450_02025</name>
</gene>
<evidence type="ECO:0000313" key="11">
    <source>
        <dbReference type="EMBL" id="SLN41614.1"/>
    </source>
</evidence>
<keyword evidence="5" id="KW-0479">Metal-binding</keyword>
<sequence>MKIEADWITSKASQEVCDLLSTNGYQVFFVGGCVRNALMDVPVSDLDISTDARPDQVMELARAAGLKAIPTGIDHGTVTVMSDGEPYEITTFRKDVSTDGRRAEVRFSDDIAHDAVRRDFTMNALYADPGGNVADPLGGLPDLEARRIRFIQDPERRIQEDYLRILRFFRFHAWYGDPDGGLDAEGLAAIAANVNGLGGISKERIGAEMLKLLSAPDPAPSVAAMQITGTLQAVLHGAQSESLPILVKLEEDCRISPDPIRRLACLGGEDASDHLRLSKSQARDVILLSQISREALSLPELGYKYGQQMGTNAVLVKSALMQQQVTESHLYQISQAATQVFPISAADLMPDYTGPALGRKLRELEAAWIMSGFALTKTDLLARE</sequence>
<dbReference type="EMBL" id="FWFX01000005">
    <property type="protein sequence ID" value="SLN41614.1"/>
    <property type="molecule type" value="Genomic_DNA"/>
</dbReference>
<dbReference type="AlphaFoldDB" id="A0A1X6Z614"/>